<proteinExistence type="predicted"/>
<accession>A0ACA9PZ20</accession>
<organism evidence="1 2">
    <name type="scientific">Dentiscutata heterogama</name>
    <dbReference type="NCBI Taxonomy" id="1316150"/>
    <lineage>
        <taxon>Eukaryota</taxon>
        <taxon>Fungi</taxon>
        <taxon>Fungi incertae sedis</taxon>
        <taxon>Mucoromycota</taxon>
        <taxon>Glomeromycotina</taxon>
        <taxon>Glomeromycetes</taxon>
        <taxon>Diversisporales</taxon>
        <taxon>Gigasporaceae</taxon>
        <taxon>Dentiscutata</taxon>
    </lineage>
</organism>
<sequence length="106" mass="11469">ARLWTRQTPAPPGSTPVTGLAGVSVQEWNFGTLQFNSDNPTGCTGPNLPAYQVNIQVSDVFWDPPIVAGIPNVIGYTVAIPLAVITNNFVIDLYDIQQEVLETQTQ</sequence>
<feature type="non-terminal residue" evidence="1">
    <location>
        <position position="1"/>
    </location>
</feature>
<dbReference type="Proteomes" id="UP000789702">
    <property type="component" value="Unassembled WGS sequence"/>
</dbReference>
<gene>
    <name evidence="1" type="ORF">DHETER_LOCUS13287</name>
</gene>
<name>A0ACA9PZ20_9GLOM</name>
<dbReference type="EMBL" id="CAJVPU010035778">
    <property type="protein sequence ID" value="CAG8728567.1"/>
    <property type="molecule type" value="Genomic_DNA"/>
</dbReference>
<comment type="caution">
    <text evidence="1">The sequence shown here is derived from an EMBL/GenBank/DDBJ whole genome shotgun (WGS) entry which is preliminary data.</text>
</comment>
<protein>
    <submittedName>
        <fullName evidence="1">18_t:CDS:1</fullName>
    </submittedName>
</protein>
<evidence type="ECO:0000313" key="1">
    <source>
        <dbReference type="EMBL" id="CAG8728567.1"/>
    </source>
</evidence>
<evidence type="ECO:0000313" key="2">
    <source>
        <dbReference type="Proteomes" id="UP000789702"/>
    </source>
</evidence>
<reference evidence="1" key="1">
    <citation type="submission" date="2021-06" db="EMBL/GenBank/DDBJ databases">
        <authorList>
            <person name="Kallberg Y."/>
            <person name="Tangrot J."/>
            <person name="Rosling A."/>
        </authorList>
    </citation>
    <scope>NUCLEOTIDE SEQUENCE</scope>
    <source>
        <strain evidence="1">IL203A</strain>
    </source>
</reference>
<keyword evidence="2" id="KW-1185">Reference proteome</keyword>